<comment type="caution">
    <text evidence="2">The sequence shown here is derived from an EMBL/GenBank/DDBJ whole genome shotgun (WGS) entry which is preliminary data.</text>
</comment>
<protein>
    <submittedName>
        <fullName evidence="2">Uncharacterized protein</fullName>
    </submittedName>
</protein>
<accession>A0A8J4Y8K2</accession>
<evidence type="ECO:0000313" key="2">
    <source>
        <dbReference type="EMBL" id="KAG0723428.1"/>
    </source>
</evidence>
<feature type="compositionally biased region" description="Polar residues" evidence="1">
    <location>
        <begin position="93"/>
        <end position="109"/>
    </location>
</feature>
<organism evidence="2 3">
    <name type="scientific">Chionoecetes opilio</name>
    <name type="common">Atlantic snow crab</name>
    <name type="synonym">Cancer opilio</name>
    <dbReference type="NCBI Taxonomy" id="41210"/>
    <lineage>
        <taxon>Eukaryota</taxon>
        <taxon>Metazoa</taxon>
        <taxon>Ecdysozoa</taxon>
        <taxon>Arthropoda</taxon>
        <taxon>Crustacea</taxon>
        <taxon>Multicrustacea</taxon>
        <taxon>Malacostraca</taxon>
        <taxon>Eumalacostraca</taxon>
        <taxon>Eucarida</taxon>
        <taxon>Decapoda</taxon>
        <taxon>Pleocyemata</taxon>
        <taxon>Brachyura</taxon>
        <taxon>Eubrachyura</taxon>
        <taxon>Majoidea</taxon>
        <taxon>Majidae</taxon>
        <taxon>Chionoecetes</taxon>
    </lineage>
</organism>
<feature type="region of interest" description="Disordered" evidence="1">
    <location>
        <begin position="1"/>
        <end position="21"/>
    </location>
</feature>
<feature type="region of interest" description="Disordered" evidence="1">
    <location>
        <begin position="75"/>
        <end position="109"/>
    </location>
</feature>
<gene>
    <name evidence="2" type="ORF">GWK47_005521</name>
</gene>
<sequence>MAVMEEGEGHLSIREPLSGRAPLPPRLYLPWPGIQREVALGLQMEALEEQEREVAVKPLVPEYGDVLDLLKTLPDAIPSQPRPPRRHTHRTKVFTSRQNSGSCTLGLQS</sequence>
<dbReference type="EMBL" id="JACEEZ010008303">
    <property type="protein sequence ID" value="KAG0723428.1"/>
    <property type="molecule type" value="Genomic_DNA"/>
</dbReference>
<keyword evidence="3" id="KW-1185">Reference proteome</keyword>
<proteinExistence type="predicted"/>
<evidence type="ECO:0000256" key="1">
    <source>
        <dbReference type="SAM" id="MobiDB-lite"/>
    </source>
</evidence>
<feature type="compositionally biased region" description="Basic residues" evidence="1">
    <location>
        <begin position="83"/>
        <end position="92"/>
    </location>
</feature>
<dbReference type="AlphaFoldDB" id="A0A8J4Y8K2"/>
<reference evidence="2" key="1">
    <citation type="submission" date="2020-07" db="EMBL/GenBank/DDBJ databases">
        <title>The High-quality genome of the commercially important snow crab, Chionoecetes opilio.</title>
        <authorList>
            <person name="Jeong J.-H."/>
            <person name="Ryu S."/>
        </authorList>
    </citation>
    <scope>NUCLEOTIDE SEQUENCE</scope>
    <source>
        <strain evidence="2">MADBK_172401_WGS</strain>
        <tissue evidence="2">Digestive gland</tissue>
    </source>
</reference>
<evidence type="ECO:0000313" key="3">
    <source>
        <dbReference type="Proteomes" id="UP000770661"/>
    </source>
</evidence>
<name>A0A8J4Y8K2_CHIOP</name>
<dbReference type="OrthoDB" id="6370567at2759"/>
<dbReference type="Proteomes" id="UP000770661">
    <property type="component" value="Unassembled WGS sequence"/>
</dbReference>